<name>A0AAJ7WQN2_PETMA</name>
<dbReference type="Proteomes" id="UP001318040">
    <property type="component" value="Chromosome 9"/>
</dbReference>
<dbReference type="InterPro" id="IPR039267">
    <property type="entry name" value="Lsm11"/>
</dbReference>
<feature type="compositionally biased region" description="Basic and acidic residues" evidence="1">
    <location>
        <begin position="316"/>
        <end position="341"/>
    </location>
</feature>
<accession>A0AAJ7WQN2</accession>
<feature type="compositionally biased region" description="Basic and acidic residues" evidence="1">
    <location>
        <begin position="108"/>
        <end position="125"/>
    </location>
</feature>
<dbReference type="SUPFAM" id="SSF50182">
    <property type="entry name" value="Sm-like ribonucleoproteins"/>
    <property type="match status" value="1"/>
</dbReference>
<evidence type="ECO:0000313" key="3">
    <source>
        <dbReference type="RefSeq" id="XP_032806599.1"/>
    </source>
</evidence>
<dbReference type="AlphaFoldDB" id="A0AAJ7WQN2"/>
<dbReference type="CTD" id="134353"/>
<feature type="compositionally biased region" description="Acidic residues" evidence="1">
    <location>
        <begin position="134"/>
        <end position="143"/>
    </location>
</feature>
<dbReference type="PANTHER" id="PTHR21415:SF1">
    <property type="entry name" value="U7 SNRNA-ASSOCIATED SM-LIKE PROTEIN LSM11"/>
    <property type="match status" value="1"/>
</dbReference>
<dbReference type="GO" id="GO:0071209">
    <property type="term" value="F:U7 snRNA binding"/>
    <property type="evidence" value="ECO:0007669"/>
    <property type="project" value="InterPro"/>
</dbReference>
<sequence length="392" mass="42688">MAERGGGDGGGVGGDDDSDSGGGGVGGDGVKVIDVDLSSPNFDPHAALYSCDVTLPYPNVRCFHNIAEFASFTMRRGRGRGRGDTPGQSGGQAPVATGKGRAGRRSRPAPDPERVERLKKLMVNDRRKKKKNDEDDDDDDESAAAEKGPGRGKKPRNVLTWMSKLEHGPLGGLYRCVKNRLPISVHVRTFRGLRGVCKGYLLAFDKFWNMALADVDEVYRKPLLGQAFCSEPRLTVNQLFKNLSLQSEAREAVAAAGQDCDSSSLKTEQRQRQQDDDRDPGCTSRDARGGYATDSARAVPGRSTSKPGALTGCRSDAADRECKRSRSLDSARRCHGAKEESGAAALSAESDERKKRQKKPGRREEMDRVYRRHINQLFIRGDSVILVVVHGT</sequence>
<dbReference type="GO" id="GO:0006398">
    <property type="term" value="P:mRNA 3'-end processing by stem-loop binding and cleavage"/>
    <property type="evidence" value="ECO:0007669"/>
    <property type="project" value="TreeGrafter"/>
</dbReference>
<gene>
    <name evidence="3" type="primary">LSM11</name>
</gene>
<organism evidence="2 3">
    <name type="scientific">Petromyzon marinus</name>
    <name type="common">Sea lamprey</name>
    <dbReference type="NCBI Taxonomy" id="7757"/>
    <lineage>
        <taxon>Eukaryota</taxon>
        <taxon>Metazoa</taxon>
        <taxon>Chordata</taxon>
        <taxon>Craniata</taxon>
        <taxon>Vertebrata</taxon>
        <taxon>Cyclostomata</taxon>
        <taxon>Hyperoartia</taxon>
        <taxon>Petromyzontiformes</taxon>
        <taxon>Petromyzontidae</taxon>
        <taxon>Petromyzon</taxon>
    </lineage>
</organism>
<protein>
    <submittedName>
        <fullName evidence="3">U7 snRNA-associated Sm-like protein LSm11</fullName>
    </submittedName>
</protein>
<evidence type="ECO:0000313" key="2">
    <source>
        <dbReference type="Proteomes" id="UP001318040"/>
    </source>
</evidence>
<feature type="region of interest" description="Disordered" evidence="1">
    <location>
        <begin position="256"/>
        <end position="367"/>
    </location>
</feature>
<feature type="region of interest" description="Disordered" evidence="1">
    <location>
        <begin position="77"/>
        <end position="157"/>
    </location>
</feature>
<dbReference type="PANTHER" id="PTHR21415">
    <property type="entry name" value="U7 SNRNA-ASSOCIATED SM-LIKE PROTEIN LSM11"/>
    <property type="match status" value="1"/>
</dbReference>
<feature type="region of interest" description="Disordered" evidence="1">
    <location>
        <begin position="1"/>
        <end position="31"/>
    </location>
</feature>
<reference evidence="3" key="1">
    <citation type="submission" date="2025-08" db="UniProtKB">
        <authorList>
            <consortium name="RefSeq"/>
        </authorList>
    </citation>
    <scope>IDENTIFICATION</scope>
    <source>
        <tissue evidence="3">Sperm</tissue>
    </source>
</reference>
<dbReference type="RefSeq" id="XP_032806599.1">
    <property type="nucleotide sequence ID" value="XM_032950708.1"/>
</dbReference>
<feature type="compositionally biased region" description="Gly residues" evidence="1">
    <location>
        <begin position="20"/>
        <end position="29"/>
    </location>
</feature>
<dbReference type="GO" id="GO:0005683">
    <property type="term" value="C:U7 snRNP"/>
    <property type="evidence" value="ECO:0007669"/>
    <property type="project" value="TreeGrafter"/>
</dbReference>
<dbReference type="Gene3D" id="2.30.30.100">
    <property type="match status" value="1"/>
</dbReference>
<keyword evidence="2" id="KW-1185">Reference proteome</keyword>
<evidence type="ECO:0000256" key="1">
    <source>
        <dbReference type="SAM" id="MobiDB-lite"/>
    </source>
</evidence>
<proteinExistence type="predicted"/>
<dbReference type="InterPro" id="IPR010920">
    <property type="entry name" value="LSM_dom_sf"/>
</dbReference>
<dbReference type="KEGG" id="pmrn:116940631"/>